<name>A0A428R1R3_9HYPO</name>
<organism evidence="1 2">
    <name type="scientific">Fusarium duplospermum</name>
    <dbReference type="NCBI Taxonomy" id="1325734"/>
    <lineage>
        <taxon>Eukaryota</taxon>
        <taxon>Fungi</taxon>
        <taxon>Dikarya</taxon>
        <taxon>Ascomycota</taxon>
        <taxon>Pezizomycotina</taxon>
        <taxon>Sordariomycetes</taxon>
        <taxon>Hypocreomycetidae</taxon>
        <taxon>Hypocreales</taxon>
        <taxon>Nectriaceae</taxon>
        <taxon>Fusarium</taxon>
        <taxon>Fusarium solani species complex</taxon>
    </lineage>
</organism>
<keyword evidence="2" id="KW-1185">Reference proteome</keyword>
<dbReference type="Proteomes" id="UP000288168">
    <property type="component" value="Unassembled WGS sequence"/>
</dbReference>
<reference evidence="1 2" key="1">
    <citation type="submission" date="2017-06" db="EMBL/GenBank/DDBJ databases">
        <title>Comparative genomic analysis of Ambrosia Fusariam Clade fungi.</title>
        <authorList>
            <person name="Stajich J.E."/>
            <person name="Carrillo J."/>
            <person name="Kijimoto T."/>
            <person name="Eskalen A."/>
            <person name="O'Donnell K."/>
            <person name="Kasson M."/>
        </authorList>
    </citation>
    <scope>NUCLEOTIDE SEQUENCE [LARGE SCALE GENOMIC DNA]</scope>
    <source>
        <strain evidence="1 2">NRRL62584</strain>
    </source>
</reference>
<dbReference type="EMBL" id="NKCI01000006">
    <property type="protein sequence ID" value="RSL71436.1"/>
    <property type="molecule type" value="Genomic_DNA"/>
</dbReference>
<dbReference type="OrthoDB" id="5311240at2759"/>
<evidence type="ECO:0000313" key="1">
    <source>
        <dbReference type="EMBL" id="RSL71436.1"/>
    </source>
</evidence>
<gene>
    <name evidence="1" type="ORF">CEP54_001339</name>
</gene>
<evidence type="ECO:0000313" key="2">
    <source>
        <dbReference type="Proteomes" id="UP000288168"/>
    </source>
</evidence>
<protein>
    <submittedName>
        <fullName evidence="1">Uncharacterized protein</fullName>
    </submittedName>
</protein>
<dbReference type="AlphaFoldDB" id="A0A428R1R3"/>
<sequence length="726" mass="80187">MSGLPLQWNLDRTVESAAQTLVGILKAASSDNVQGLALMACEKLGSTLAICDQTMKSVRIHAVDAPSSPTSTFLKAKVGFSKNDCANQLATTQAGLRFLALATAMITTMDFYAGAQALEQMLRDEQLPAEETPPLPHLRDILATLGARAEQSNFTKSVLQYQRLVKHHLGQSPRHDGGDKALLVSAAPSPEVVARLVKVMRSVQRVGDADITGATIKVGAAAPWVIAFVNWCLGAPPSVYFEHDEDALWEQSAVSSSVNVIILKDDIRRPVEAIIHHQLEDITQLLGEFSGKTLKYMVGIDDYVDWLLDDLGFKRYSDAKFNEAQIRLLHEVLSSAIPQILLTVKCGTFGRLGQTPNPVRWASSLKNAASDFYCSPLPAVDVISKSCRMFLQGCDMDLDFCPDEPNRPVHTLPLVKDHLKSLTETCECKSCCKSMKRSIQDALGEEWCTKESFFRSLSFLITDIFAFSLYGCDSSLKVIKAQSREKNAMGFQRAIWKFLQNGTLANPINPMDLLDWARNLAGHGGTKIGKEGLIMTYKAGQVIYPAIFESFELSRQGYLQLYALKGTLKFNKIPYDTVSSLGFPAPVERRGDPAGFPQHGRMSEPENLLEGFEYSWDVTPLDGKEIHAYMMLREKKGELLFKRDPLILLQSFANTLIMGNCAHNYESKLPYEDLECSPCVPWGDHTKAVASTSKVNAVAVASSKELRFFSLAAIDFTYSKVLRGDA</sequence>
<comment type="caution">
    <text evidence="1">The sequence shown here is derived from an EMBL/GenBank/DDBJ whole genome shotgun (WGS) entry which is preliminary data.</text>
</comment>
<accession>A0A428R1R3</accession>
<proteinExistence type="predicted"/>